<sequence>MIMRVHRSFREARLRGGRAQDKEWTSLAPQDGEWRTPLDRTWPVEAGQTWGTGEKS</sequence>
<gene>
    <name evidence="1" type="ORF">GCM10009801_08500</name>
</gene>
<organism evidence="1 2">
    <name type="scientific">Streptomyces albiaxialis</name>
    <dbReference type="NCBI Taxonomy" id="329523"/>
    <lineage>
        <taxon>Bacteria</taxon>
        <taxon>Bacillati</taxon>
        <taxon>Actinomycetota</taxon>
        <taxon>Actinomycetes</taxon>
        <taxon>Kitasatosporales</taxon>
        <taxon>Streptomycetaceae</taxon>
        <taxon>Streptomyces</taxon>
    </lineage>
</organism>
<reference evidence="1 2" key="1">
    <citation type="journal article" date="2019" name="Int. J. Syst. Evol. Microbiol.">
        <title>The Global Catalogue of Microorganisms (GCM) 10K type strain sequencing project: providing services to taxonomists for standard genome sequencing and annotation.</title>
        <authorList>
            <consortium name="The Broad Institute Genomics Platform"/>
            <consortium name="The Broad Institute Genome Sequencing Center for Infectious Disease"/>
            <person name="Wu L."/>
            <person name="Ma J."/>
        </authorList>
    </citation>
    <scope>NUCLEOTIDE SEQUENCE [LARGE SCALE GENOMIC DNA]</scope>
    <source>
        <strain evidence="1 2">JCM 15478</strain>
    </source>
</reference>
<proteinExistence type="predicted"/>
<protein>
    <submittedName>
        <fullName evidence="1">Uncharacterized protein</fullName>
    </submittedName>
</protein>
<accession>A0ABN2VJQ7</accession>
<name>A0ABN2VJQ7_9ACTN</name>
<comment type="caution">
    <text evidence="1">The sequence shown here is derived from an EMBL/GenBank/DDBJ whole genome shotgun (WGS) entry which is preliminary data.</text>
</comment>
<evidence type="ECO:0000313" key="1">
    <source>
        <dbReference type="EMBL" id="GAA2064113.1"/>
    </source>
</evidence>
<dbReference type="EMBL" id="BAAAPE010000001">
    <property type="protein sequence ID" value="GAA2064113.1"/>
    <property type="molecule type" value="Genomic_DNA"/>
</dbReference>
<keyword evidence="2" id="KW-1185">Reference proteome</keyword>
<dbReference type="Proteomes" id="UP001500016">
    <property type="component" value="Unassembled WGS sequence"/>
</dbReference>
<evidence type="ECO:0000313" key="2">
    <source>
        <dbReference type="Proteomes" id="UP001500016"/>
    </source>
</evidence>